<evidence type="ECO:0000259" key="1">
    <source>
        <dbReference type="PROSITE" id="PS50004"/>
    </source>
</evidence>
<dbReference type="PROSITE" id="PS50004">
    <property type="entry name" value="C2"/>
    <property type="match status" value="1"/>
</dbReference>
<dbReference type="SMART" id="SM00239">
    <property type="entry name" value="C2"/>
    <property type="match status" value="1"/>
</dbReference>
<dbReference type="GO" id="GO:0005886">
    <property type="term" value="C:plasma membrane"/>
    <property type="evidence" value="ECO:0007669"/>
    <property type="project" value="TreeGrafter"/>
</dbReference>
<comment type="caution">
    <text evidence="2">The sequence shown here is derived from an EMBL/GenBank/DDBJ whole genome shotgun (WGS) entry which is preliminary data.</text>
</comment>
<organism evidence="2 3">
    <name type="scientific">Aphis glycines</name>
    <name type="common">Soybean aphid</name>
    <dbReference type="NCBI Taxonomy" id="307491"/>
    <lineage>
        <taxon>Eukaryota</taxon>
        <taxon>Metazoa</taxon>
        <taxon>Ecdysozoa</taxon>
        <taxon>Arthropoda</taxon>
        <taxon>Hexapoda</taxon>
        <taxon>Insecta</taxon>
        <taxon>Pterygota</taxon>
        <taxon>Neoptera</taxon>
        <taxon>Paraneoptera</taxon>
        <taxon>Hemiptera</taxon>
        <taxon>Sternorrhyncha</taxon>
        <taxon>Aphidomorpha</taxon>
        <taxon>Aphidoidea</taxon>
        <taxon>Aphididae</taxon>
        <taxon>Aphidini</taxon>
        <taxon>Aphis</taxon>
        <taxon>Aphis</taxon>
    </lineage>
</organism>
<dbReference type="InterPro" id="IPR035892">
    <property type="entry name" value="C2_domain_sf"/>
</dbReference>
<dbReference type="PANTHER" id="PTHR10024">
    <property type="entry name" value="SYNAPTOTAGMIN"/>
    <property type="match status" value="1"/>
</dbReference>
<dbReference type="GO" id="GO:0005509">
    <property type="term" value="F:calcium ion binding"/>
    <property type="evidence" value="ECO:0007669"/>
    <property type="project" value="TreeGrafter"/>
</dbReference>
<dbReference type="GO" id="GO:0070382">
    <property type="term" value="C:exocytic vesicle"/>
    <property type="evidence" value="ECO:0007669"/>
    <property type="project" value="TreeGrafter"/>
</dbReference>
<dbReference type="PRINTS" id="PR00360">
    <property type="entry name" value="C2DOMAIN"/>
</dbReference>
<dbReference type="GO" id="GO:0006906">
    <property type="term" value="P:vesicle fusion"/>
    <property type="evidence" value="ECO:0007669"/>
    <property type="project" value="TreeGrafter"/>
</dbReference>
<dbReference type="GO" id="GO:0001786">
    <property type="term" value="F:phosphatidylserine binding"/>
    <property type="evidence" value="ECO:0007669"/>
    <property type="project" value="TreeGrafter"/>
</dbReference>
<proteinExistence type="predicted"/>
<dbReference type="GO" id="GO:0000149">
    <property type="term" value="F:SNARE binding"/>
    <property type="evidence" value="ECO:0007669"/>
    <property type="project" value="TreeGrafter"/>
</dbReference>
<dbReference type="GO" id="GO:0030424">
    <property type="term" value="C:axon"/>
    <property type="evidence" value="ECO:0007669"/>
    <property type="project" value="TreeGrafter"/>
</dbReference>
<feature type="domain" description="C2" evidence="1">
    <location>
        <begin position="1"/>
        <end position="118"/>
    </location>
</feature>
<protein>
    <recommendedName>
        <fullName evidence="1">C2 domain-containing protein</fullName>
    </recommendedName>
</protein>
<dbReference type="InterPro" id="IPR000008">
    <property type="entry name" value="C2_dom"/>
</dbReference>
<keyword evidence="3" id="KW-1185">Reference proteome</keyword>
<dbReference type="GO" id="GO:0098793">
    <property type="term" value="C:presynapse"/>
    <property type="evidence" value="ECO:0007669"/>
    <property type="project" value="GOC"/>
</dbReference>
<dbReference type="GO" id="GO:0030276">
    <property type="term" value="F:clathrin binding"/>
    <property type="evidence" value="ECO:0007669"/>
    <property type="project" value="TreeGrafter"/>
</dbReference>
<dbReference type="Proteomes" id="UP000475862">
    <property type="component" value="Unassembled WGS sequence"/>
</dbReference>
<gene>
    <name evidence="2" type="ORF">AGLY_008838</name>
</gene>
<evidence type="ECO:0000313" key="3">
    <source>
        <dbReference type="Proteomes" id="UP000475862"/>
    </source>
</evidence>
<accession>A0A6G0TK39</accession>
<dbReference type="PANTHER" id="PTHR10024:SF344">
    <property type="entry name" value="SYNAPTOTAGMIN-7"/>
    <property type="match status" value="1"/>
</dbReference>
<dbReference type="SUPFAM" id="SSF49562">
    <property type="entry name" value="C2 domain (Calcium/lipid-binding domain, CaLB)"/>
    <property type="match status" value="2"/>
</dbReference>
<sequence>MTINCNVLQAKDLPAMDLSGTSDPYVRVTLLPDKKHRLDTKVKRRTLNPRWNETLYFQGSVLKQLYYFVSGFTMQKLHNRTLHLHVFDYDRFSRDDSIGETYIELNNVDFTAKPVFWKDLTAPLKDKCGHLLTSLSYNPMTNNLTLGIIEARNLKAMDINGKSGEFLFAKYD</sequence>
<dbReference type="OrthoDB" id="67700at2759"/>
<dbReference type="EMBL" id="VYZN01000030">
    <property type="protein sequence ID" value="KAE9534102.1"/>
    <property type="molecule type" value="Genomic_DNA"/>
</dbReference>
<dbReference type="GO" id="GO:0005544">
    <property type="term" value="F:calcium-dependent phospholipid binding"/>
    <property type="evidence" value="ECO:0007669"/>
    <property type="project" value="TreeGrafter"/>
</dbReference>
<dbReference type="Gene3D" id="2.60.40.150">
    <property type="entry name" value="C2 domain"/>
    <property type="match status" value="2"/>
</dbReference>
<dbReference type="Pfam" id="PF00168">
    <property type="entry name" value="C2"/>
    <property type="match status" value="2"/>
</dbReference>
<evidence type="ECO:0000313" key="2">
    <source>
        <dbReference type="EMBL" id="KAE9534102.1"/>
    </source>
</evidence>
<dbReference type="AlphaFoldDB" id="A0A6G0TK39"/>
<reference evidence="2 3" key="1">
    <citation type="submission" date="2019-08" db="EMBL/GenBank/DDBJ databases">
        <title>The genome of the soybean aphid Biotype 1, its phylome, world population structure and adaptation to the North American continent.</title>
        <authorList>
            <person name="Giordano R."/>
            <person name="Donthu R.K."/>
            <person name="Hernandez A.G."/>
            <person name="Wright C.L."/>
            <person name="Zimin A.V."/>
        </authorList>
    </citation>
    <scope>NUCLEOTIDE SEQUENCE [LARGE SCALE GENOMIC DNA]</scope>
    <source>
        <tissue evidence="2">Whole aphids</tissue>
    </source>
</reference>
<dbReference type="GO" id="GO:0048791">
    <property type="term" value="P:calcium ion-regulated exocytosis of neurotransmitter"/>
    <property type="evidence" value="ECO:0007669"/>
    <property type="project" value="TreeGrafter"/>
</dbReference>
<name>A0A6G0TK39_APHGL</name>